<name>A0ABQ4X626_9ASTR</name>
<feature type="coiled-coil region" evidence="1">
    <location>
        <begin position="105"/>
        <end position="151"/>
    </location>
</feature>
<sequence length="273" mass="31550">MQSNMVNIQSKNVGNDGRIARRSYNTQEESAEGSNVQKETGNYFMEQMMLAKKDEVGVILSNKQNDFLIVDVAQMEEIEELINDGSVEHDTNAHDPYDNELEQLARNAYKEAEKQQIIAQKAKQQNVKDKIRSLEKEKDDLQLNVSEQRKNVLEQKTTQTSLKRKFNANEDKYLDDVLNLEAKLKKNENVVMKMSNSVQAISKVHVNVCDTEEILEDATKNQLQMENKLKDPIAIEKKQNFRPIDYGKLNDLYKNFVPQVELSFEQNIFHPPL</sequence>
<comment type="caution">
    <text evidence="2">The sequence shown here is derived from an EMBL/GenBank/DDBJ whole genome shotgun (WGS) entry which is preliminary data.</text>
</comment>
<keyword evidence="3" id="KW-1185">Reference proteome</keyword>
<protein>
    <submittedName>
        <fullName evidence="2">Uncharacterized protein</fullName>
    </submittedName>
</protein>
<reference evidence="2" key="1">
    <citation type="journal article" date="2022" name="Int. J. Mol. Sci.">
        <title>Draft Genome of Tanacetum Coccineum: Genomic Comparison of Closely Related Tanacetum-Family Plants.</title>
        <authorList>
            <person name="Yamashiro T."/>
            <person name="Shiraishi A."/>
            <person name="Nakayama K."/>
            <person name="Satake H."/>
        </authorList>
    </citation>
    <scope>NUCLEOTIDE SEQUENCE</scope>
</reference>
<reference evidence="2" key="2">
    <citation type="submission" date="2022-01" db="EMBL/GenBank/DDBJ databases">
        <authorList>
            <person name="Yamashiro T."/>
            <person name="Shiraishi A."/>
            <person name="Satake H."/>
            <person name="Nakayama K."/>
        </authorList>
    </citation>
    <scope>NUCLEOTIDE SEQUENCE</scope>
</reference>
<evidence type="ECO:0000256" key="1">
    <source>
        <dbReference type="SAM" id="Coils"/>
    </source>
</evidence>
<dbReference type="EMBL" id="BQNB010009214">
    <property type="protein sequence ID" value="GJS60325.1"/>
    <property type="molecule type" value="Genomic_DNA"/>
</dbReference>
<organism evidence="2 3">
    <name type="scientific">Tanacetum coccineum</name>
    <dbReference type="NCBI Taxonomy" id="301880"/>
    <lineage>
        <taxon>Eukaryota</taxon>
        <taxon>Viridiplantae</taxon>
        <taxon>Streptophyta</taxon>
        <taxon>Embryophyta</taxon>
        <taxon>Tracheophyta</taxon>
        <taxon>Spermatophyta</taxon>
        <taxon>Magnoliopsida</taxon>
        <taxon>eudicotyledons</taxon>
        <taxon>Gunneridae</taxon>
        <taxon>Pentapetalae</taxon>
        <taxon>asterids</taxon>
        <taxon>campanulids</taxon>
        <taxon>Asterales</taxon>
        <taxon>Asteraceae</taxon>
        <taxon>Asteroideae</taxon>
        <taxon>Anthemideae</taxon>
        <taxon>Anthemidinae</taxon>
        <taxon>Tanacetum</taxon>
    </lineage>
</organism>
<evidence type="ECO:0000313" key="2">
    <source>
        <dbReference type="EMBL" id="GJS60325.1"/>
    </source>
</evidence>
<keyword evidence="1" id="KW-0175">Coiled coil</keyword>
<gene>
    <name evidence="2" type="ORF">Tco_0655109</name>
</gene>
<dbReference type="Proteomes" id="UP001151760">
    <property type="component" value="Unassembled WGS sequence"/>
</dbReference>
<accession>A0ABQ4X626</accession>
<evidence type="ECO:0000313" key="3">
    <source>
        <dbReference type="Proteomes" id="UP001151760"/>
    </source>
</evidence>
<proteinExistence type="predicted"/>